<dbReference type="KEGG" id="lck:HN018_18515"/>
<dbReference type="AlphaFoldDB" id="A0A6M8HWT7"/>
<sequence length="113" mass="12573">MPVRDIRRPTRNPQAVIPRQHRRLPERILVAVHQACDLVDLEVAASLLQILEVVLLQHGGTQPGSQNPGPYSGSHAASRRSLEGMIAAYERLWHLRHANDPVEDLLPQATGNQ</sequence>
<gene>
    <name evidence="1" type="ORF">HN018_18515</name>
</gene>
<organism evidence="1 2">
    <name type="scientific">Lichenicola cladoniae</name>
    <dbReference type="NCBI Taxonomy" id="1484109"/>
    <lineage>
        <taxon>Bacteria</taxon>
        <taxon>Pseudomonadati</taxon>
        <taxon>Pseudomonadota</taxon>
        <taxon>Alphaproteobacteria</taxon>
        <taxon>Acetobacterales</taxon>
        <taxon>Acetobacteraceae</taxon>
        <taxon>Lichenicola</taxon>
    </lineage>
</organism>
<protein>
    <submittedName>
        <fullName evidence="1">Uncharacterized protein</fullName>
    </submittedName>
</protein>
<accession>A0A6M8HWT7</accession>
<evidence type="ECO:0000313" key="2">
    <source>
        <dbReference type="Proteomes" id="UP000500767"/>
    </source>
</evidence>
<name>A0A6M8HWT7_9PROT</name>
<proteinExistence type="predicted"/>
<reference evidence="1 2" key="1">
    <citation type="journal article" date="2014" name="World J. Microbiol. Biotechnol.">
        <title>Biodiversity and physiological characteristics of Antarctic and Arctic lichens-associated bacteria.</title>
        <authorList>
            <person name="Lee Y.M."/>
            <person name="Kim E.H."/>
            <person name="Lee H.K."/>
            <person name="Hong S.G."/>
        </authorList>
    </citation>
    <scope>NUCLEOTIDE SEQUENCE [LARGE SCALE GENOMIC DNA]</scope>
    <source>
        <strain evidence="1 2">PAMC 26569</strain>
    </source>
</reference>
<keyword evidence="2" id="KW-1185">Reference proteome</keyword>
<dbReference type="EMBL" id="CP053708">
    <property type="protein sequence ID" value="QKE92790.1"/>
    <property type="molecule type" value="Genomic_DNA"/>
</dbReference>
<dbReference type="Proteomes" id="UP000500767">
    <property type="component" value="Chromosome"/>
</dbReference>
<evidence type="ECO:0000313" key="1">
    <source>
        <dbReference type="EMBL" id="QKE92790.1"/>
    </source>
</evidence>